<protein>
    <recommendedName>
        <fullName evidence="3">Sfi1 spindle body domain-containing protein</fullName>
    </recommendedName>
</protein>
<dbReference type="InterPro" id="IPR052058">
    <property type="entry name" value="Alcohol_O-acetyltransferase"/>
</dbReference>
<comment type="caution">
    <text evidence="4">The sequence shown here is derived from an EMBL/GenBank/DDBJ whole genome shotgun (WGS) entry which is preliminary data.</text>
</comment>
<feature type="domain" description="Sfi1 spindle body" evidence="3">
    <location>
        <begin position="1009"/>
        <end position="1180"/>
    </location>
</feature>
<name>A0AAV9Q2U3_9PEZI</name>
<dbReference type="PANTHER" id="PTHR28037:SF1">
    <property type="entry name" value="ALCOHOL O-ACETYLTRANSFERASE 1-RELATED"/>
    <property type="match status" value="1"/>
</dbReference>
<feature type="region of interest" description="Disordered" evidence="2">
    <location>
        <begin position="292"/>
        <end position="314"/>
    </location>
</feature>
<feature type="compositionally biased region" description="Low complexity" evidence="2">
    <location>
        <begin position="1212"/>
        <end position="1221"/>
    </location>
</feature>
<sequence length="1237" mass="142721">MSLLTFKKHQCCDPHHRLLVSNFSISGAMAPEPKWLHNYATDRHDWHNTTSRGRTLFFRRLGIVESLFDVDGSDFEGRADLTIHLHVEIRTCSTLQVLRERILQAWSILRQEHVLLSTSVAEAHEVVPEDPSYDAHERLFVFEPNRDADDMLAEARKHTIFLDDHYPEINADDFFIHALNSSRGLNASTALSRLYVMPMEMDTHGLCQLHLVLIAAHQISDGLSFQRWMANFVDHLNQTPEQLRRSANDLCGTSPAKRLPPAQESLYPPIKGNKARQRWSWLLSRILRHTRRPPPASFQNPLRRRDPLPSARATDPRFSKVLDYTHTPPLNTFPIRAVLGPESTKKLARICRQANISVGSGCFALVAMVMMLFEERRNPHVPSHERLPFVGSFPINPRPFLTASPTTGKEDSLILAFSDGITLPYLPSDLDFEGRLRLLGKQAARQLRQYQKRLRSLEEEVHLGSKSPTQLFPLLYLSTLERLESRTKAERKRGWDVQGEYPAKLGATPATCGVSSVGARSSVISSGKYDTGKLPPGHDVVADFRNLNTTVRARDGEFLVGVVGDGDYLRFQVSYDGCAIDPTKAQEWKHVLETMLESKEIFKMEPDRRAELVDAVQTFSHEDIGRLYRALVCLQENQTELTPINVAREYVKACVEDGHPTSPTDPCIRWLLFLLHLDPETPLNEKFLDILQEANIILTTDPTETEHETEHEVEHEVEYDGASVESVDEDDPRWRQAVALDNQKLGSQALSLWRDTIQEKKEEPPLRREYYESTERRILHGFVDEDSITEEDALRAARGRVFTIPELELRADIFADRKLARKVIIHWRAVTQNVKRMERMADEFRRRKDAEWALKKWVLAAREKLFVRVRNAKAAERALRTWREQTAQIKQMEAVADEFRTFHAAKNTFGKLVTRKKQIDELEAKAVVVYQGNLVRKVLNKWLAEVEHIRRQERRADAAADYFAAKHVMQKLRARAAIKLEQKKYEQARQKYLMRKYSYLWLDAAEKTKRAQEEAKHAQYDSAYKQMRRKVKENIARSALTTWREQTARIQGLEKVADDFRARKDAEGARRLAQRAIVTMYNRTMELRQMEQQADLHYNKNLVKRLEIFGSNWLQPAIHYVEQQNVADEYRATRVAGYTLNVLRNWRNNAFRIRRMEEDADMLRQRHDRRRALGFLGKWRRAVPDKDEVDSREERLVPATPAARRSQLLAASTTPAYTPAPGLFGGGRVVEEVDDDE</sequence>
<accession>A0AAV9Q2U3</accession>
<dbReference type="Proteomes" id="UP001345827">
    <property type="component" value="Unassembled WGS sequence"/>
</dbReference>
<dbReference type="PANTHER" id="PTHR28037">
    <property type="entry name" value="ALCOHOL O-ACETYLTRANSFERASE 1-RELATED"/>
    <property type="match status" value="1"/>
</dbReference>
<dbReference type="Gene3D" id="3.30.559.10">
    <property type="entry name" value="Chloramphenicol acetyltransferase-like domain"/>
    <property type="match status" value="1"/>
</dbReference>
<reference evidence="4 5" key="1">
    <citation type="submission" date="2023-06" db="EMBL/GenBank/DDBJ databases">
        <title>Black Yeasts Isolated from many extreme environments.</title>
        <authorList>
            <person name="Coleine C."/>
            <person name="Stajich J.E."/>
            <person name="Selbmann L."/>
        </authorList>
    </citation>
    <scope>NUCLEOTIDE SEQUENCE [LARGE SCALE GENOMIC DNA]</scope>
    <source>
        <strain evidence="4 5">CCFEE 5887</strain>
    </source>
</reference>
<evidence type="ECO:0000313" key="5">
    <source>
        <dbReference type="Proteomes" id="UP001345827"/>
    </source>
</evidence>
<evidence type="ECO:0000313" key="4">
    <source>
        <dbReference type="EMBL" id="KAK5531876.1"/>
    </source>
</evidence>
<keyword evidence="1" id="KW-0175">Coiled coil</keyword>
<evidence type="ECO:0000256" key="1">
    <source>
        <dbReference type="SAM" id="Coils"/>
    </source>
</evidence>
<dbReference type="InterPro" id="IPR013665">
    <property type="entry name" value="Sfi1_dom"/>
</dbReference>
<dbReference type="AlphaFoldDB" id="A0AAV9Q2U3"/>
<keyword evidence="5" id="KW-1185">Reference proteome</keyword>
<proteinExistence type="predicted"/>
<feature type="region of interest" description="Disordered" evidence="2">
    <location>
        <begin position="1212"/>
        <end position="1237"/>
    </location>
</feature>
<gene>
    <name evidence="4" type="ORF">LTR25_008206</name>
</gene>
<evidence type="ECO:0000259" key="3">
    <source>
        <dbReference type="Pfam" id="PF08457"/>
    </source>
</evidence>
<organism evidence="4 5">
    <name type="scientific">Vermiconidia calcicola</name>
    <dbReference type="NCBI Taxonomy" id="1690605"/>
    <lineage>
        <taxon>Eukaryota</taxon>
        <taxon>Fungi</taxon>
        <taxon>Dikarya</taxon>
        <taxon>Ascomycota</taxon>
        <taxon>Pezizomycotina</taxon>
        <taxon>Dothideomycetes</taxon>
        <taxon>Dothideomycetidae</taxon>
        <taxon>Mycosphaerellales</taxon>
        <taxon>Extremaceae</taxon>
        <taxon>Vermiconidia</taxon>
    </lineage>
</organism>
<evidence type="ECO:0000256" key="2">
    <source>
        <dbReference type="SAM" id="MobiDB-lite"/>
    </source>
</evidence>
<feature type="coiled-coil region" evidence="1">
    <location>
        <begin position="971"/>
        <end position="1030"/>
    </location>
</feature>
<dbReference type="Pfam" id="PF08457">
    <property type="entry name" value="Sfi1"/>
    <property type="match status" value="1"/>
</dbReference>
<dbReference type="InterPro" id="IPR023213">
    <property type="entry name" value="CAT-like_dom_sf"/>
</dbReference>
<dbReference type="EMBL" id="JAXLQG010000016">
    <property type="protein sequence ID" value="KAK5531876.1"/>
    <property type="molecule type" value="Genomic_DNA"/>
</dbReference>